<dbReference type="EMBL" id="MAYW01000025">
    <property type="protein sequence ID" value="ODS33577.1"/>
    <property type="molecule type" value="Genomic_DNA"/>
</dbReference>
<dbReference type="Proteomes" id="UP000094056">
    <property type="component" value="Unassembled WGS sequence"/>
</dbReference>
<evidence type="ECO:0000259" key="1">
    <source>
        <dbReference type="SMART" id="SM01321"/>
    </source>
</evidence>
<dbReference type="GO" id="GO:0004803">
    <property type="term" value="F:transposase activity"/>
    <property type="evidence" value="ECO:0007669"/>
    <property type="project" value="InterPro"/>
</dbReference>
<dbReference type="PANTHER" id="PTHR34322:SF2">
    <property type="entry name" value="TRANSPOSASE IS200-LIKE DOMAIN-CONTAINING PROTEIN"/>
    <property type="match status" value="1"/>
</dbReference>
<dbReference type="GO" id="GO:0003677">
    <property type="term" value="F:DNA binding"/>
    <property type="evidence" value="ECO:0007669"/>
    <property type="project" value="InterPro"/>
</dbReference>
<dbReference type="SMART" id="SM01321">
    <property type="entry name" value="Y1_Tnp"/>
    <property type="match status" value="1"/>
</dbReference>
<dbReference type="InterPro" id="IPR002686">
    <property type="entry name" value="Transposase_17"/>
</dbReference>
<accession>A0A1E3XD64</accession>
<proteinExistence type="predicted"/>
<evidence type="ECO:0000313" key="3">
    <source>
        <dbReference type="Proteomes" id="UP000094056"/>
    </source>
</evidence>
<feature type="domain" description="Transposase IS200-like" evidence="1">
    <location>
        <begin position="9"/>
        <end position="154"/>
    </location>
</feature>
<evidence type="ECO:0000313" key="2">
    <source>
        <dbReference type="EMBL" id="ODS33577.1"/>
    </source>
</evidence>
<dbReference type="InterPro" id="IPR036515">
    <property type="entry name" value="Transposase_17_sf"/>
</dbReference>
<reference evidence="2 3" key="1">
    <citation type="submission" date="2016-07" db="EMBL/GenBank/DDBJ databases">
        <title>Draft genome of Scalindua rubra, obtained from a brine-seawater interface in the Red Sea, sheds light on salt adaptation in anammox bacteria.</title>
        <authorList>
            <person name="Speth D.R."/>
            <person name="Lagkouvardos I."/>
            <person name="Wang Y."/>
            <person name="Qian P.-Y."/>
            <person name="Dutilh B.E."/>
            <person name="Jetten M.S."/>
        </authorList>
    </citation>
    <scope>NUCLEOTIDE SEQUENCE [LARGE SCALE GENOMIC DNA]</scope>
    <source>
        <strain evidence="2">BSI-1</strain>
    </source>
</reference>
<dbReference type="SUPFAM" id="SSF143422">
    <property type="entry name" value="Transposase IS200-like"/>
    <property type="match status" value="1"/>
</dbReference>
<gene>
    <name evidence="2" type="ORF">SCARUB_01311</name>
</gene>
<dbReference type="Gene3D" id="3.30.70.1290">
    <property type="entry name" value="Transposase IS200-like"/>
    <property type="match status" value="1"/>
</dbReference>
<dbReference type="PATRIC" id="fig|1872076.5.peg.1510"/>
<sequence length="222" mass="26394">MFKRKYPLVVGGVYHVFSKSIAGFKIFNNNSEFSRMIATIRYYQKEKPSVKFSKFIKLNRVKEKNPDGTILLSNNEKLLEVIAYCLMPTHLHLILKQLKESGITIFMSNILNSYTRYFNTKHNRKGPLWESRFKNVLVETDEQLFHLTRYVHLNPVTAYLVNKPEEWLASSYKEYVFKVVDNERICKYDDVLEVDPNSYREFVQDMVSYQRELATLKNLFFE</sequence>
<name>A0A1E3XD64_9BACT</name>
<dbReference type="AlphaFoldDB" id="A0A1E3XD64"/>
<organism evidence="2 3">
    <name type="scientific">Candidatus Scalindua rubra</name>
    <dbReference type="NCBI Taxonomy" id="1872076"/>
    <lineage>
        <taxon>Bacteria</taxon>
        <taxon>Pseudomonadati</taxon>
        <taxon>Planctomycetota</taxon>
        <taxon>Candidatus Brocadiia</taxon>
        <taxon>Candidatus Brocadiales</taxon>
        <taxon>Candidatus Scalinduaceae</taxon>
        <taxon>Candidatus Scalindua</taxon>
    </lineage>
</organism>
<dbReference type="PANTHER" id="PTHR34322">
    <property type="entry name" value="TRANSPOSASE, Y1_TNP DOMAIN-CONTAINING"/>
    <property type="match status" value="1"/>
</dbReference>
<dbReference type="Pfam" id="PF01797">
    <property type="entry name" value="Y1_Tnp"/>
    <property type="match status" value="1"/>
</dbReference>
<protein>
    <recommendedName>
        <fullName evidence="1">Transposase IS200-like domain-containing protein</fullName>
    </recommendedName>
</protein>
<comment type="caution">
    <text evidence="2">The sequence shown here is derived from an EMBL/GenBank/DDBJ whole genome shotgun (WGS) entry which is preliminary data.</text>
</comment>
<dbReference type="GO" id="GO:0006313">
    <property type="term" value="P:DNA transposition"/>
    <property type="evidence" value="ECO:0007669"/>
    <property type="project" value="InterPro"/>
</dbReference>